<dbReference type="EMBL" id="AODM01000018">
    <property type="protein sequence ID" value="EUJ59216.1"/>
    <property type="molecule type" value="Genomic_DNA"/>
</dbReference>
<accession>W7DZV8</accession>
<evidence type="ECO:0000313" key="1">
    <source>
        <dbReference type="EMBL" id="EUJ59216.1"/>
    </source>
</evidence>
<dbReference type="RefSeq" id="WP_254259895.1">
    <property type="nucleotide sequence ID" value="NZ_AODM01000018.1"/>
</dbReference>
<comment type="caution">
    <text evidence="1">The sequence shown here is derived from an EMBL/GenBank/DDBJ whole genome shotgun (WGS) entry which is preliminary data.</text>
</comment>
<reference evidence="1 2" key="1">
    <citation type="submission" date="2012-12" db="EMBL/GenBank/DDBJ databases">
        <title>Novel taxa of Listeriaceae from agricultural environments in the United States.</title>
        <authorList>
            <person name="den Bakker H.C."/>
            <person name="Allred A."/>
            <person name="Warchocki S."/>
            <person name="Wright E.M."/>
            <person name="Burrell A."/>
            <person name="Nightingale K.K."/>
            <person name="Kephart D."/>
            <person name="Wiedmann M."/>
        </authorList>
    </citation>
    <scope>NUCLEOTIDE SEQUENCE [LARGE SCALE GENOMIC DNA]</scope>
    <source>
        <strain evidence="1 2">FSL S10-1203</strain>
    </source>
</reference>
<evidence type="ECO:0000313" key="2">
    <source>
        <dbReference type="Proteomes" id="UP000019241"/>
    </source>
</evidence>
<dbReference type="AlphaFoldDB" id="W7DZV8"/>
<gene>
    <name evidence="1" type="ORF">MCOL2_06105</name>
</gene>
<sequence>MIEQLVEQADLVNPALIIAGDVVSRAPAESWFEKLPLFGKKNSIYHRKTFFF</sequence>
<name>W7DZV8_9LIST</name>
<dbReference type="Proteomes" id="UP000019241">
    <property type="component" value="Unassembled WGS sequence"/>
</dbReference>
<dbReference type="PATRIC" id="fig|1265822.4.peg.1240"/>
<organism evidence="1 2">
    <name type="scientific">Listeria fleischmannii FSL S10-1203</name>
    <dbReference type="NCBI Taxonomy" id="1265822"/>
    <lineage>
        <taxon>Bacteria</taxon>
        <taxon>Bacillati</taxon>
        <taxon>Bacillota</taxon>
        <taxon>Bacilli</taxon>
        <taxon>Bacillales</taxon>
        <taxon>Listeriaceae</taxon>
        <taxon>Listeria</taxon>
    </lineage>
</organism>
<proteinExistence type="predicted"/>
<protein>
    <submittedName>
        <fullName evidence="1">Uncharacterized protein</fullName>
    </submittedName>
</protein>